<evidence type="ECO:0000313" key="8">
    <source>
        <dbReference type="Proteomes" id="UP000037510"/>
    </source>
</evidence>
<evidence type="ECO:0000256" key="5">
    <source>
        <dbReference type="SAM" id="MobiDB-lite"/>
    </source>
</evidence>
<comment type="caution">
    <text evidence="7">The sequence shown here is derived from an EMBL/GenBank/DDBJ whole genome shotgun (WGS) entry which is preliminary data.</text>
</comment>
<evidence type="ECO:0000256" key="1">
    <source>
        <dbReference type="ARBA" id="ARBA00004141"/>
    </source>
</evidence>
<feature type="transmembrane region" description="Helical" evidence="6">
    <location>
        <begin position="248"/>
        <end position="270"/>
    </location>
</feature>
<feature type="region of interest" description="Disordered" evidence="5">
    <location>
        <begin position="65"/>
        <end position="97"/>
    </location>
</feature>
<evidence type="ECO:0000313" key="7">
    <source>
        <dbReference type="EMBL" id="KOB67772.1"/>
    </source>
</evidence>
<protein>
    <submittedName>
        <fullName evidence="7">Putative Oligopeptide transporter</fullName>
    </submittedName>
</protein>
<dbReference type="AlphaFoldDB" id="A0A0L7KX03"/>
<dbReference type="Gene3D" id="1.20.1250.20">
    <property type="entry name" value="MFS general substrate transporter like domains"/>
    <property type="match status" value="2"/>
</dbReference>
<reference evidence="7 8" key="1">
    <citation type="journal article" date="2015" name="Genome Biol. Evol.">
        <title>The genome of winter moth (Operophtera brumata) provides a genomic perspective on sexual dimorphism and phenology.</title>
        <authorList>
            <person name="Derks M.F."/>
            <person name="Smit S."/>
            <person name="Salis L."/>
            <person name="Schijlen E."/>
            <person name="Bossers A."/>
            <person name="Mateman C."/>
            <person name="Pijl A.S."/>
            <person name="de Ridder D."/>
            <person name="Groenen M.A."/>
            <person name="Visser M.E."/>
            <person name="Megens H.J."/>
        </authorList>
    </citation>
    <scope>NUCLEOTIDE SEQUENCE [LARGE SCALE GENOMIC DNA]</scope>
    <source>
        <strain evidence="7">WM2013NL</strain>
        <tissue evidence="7">Head and thorax</tissue>
    </source>
</reference>
<evidence type="ECO:0000256" key="2">
    <source>
        <dbReference type="ARBA" id="ARBA00022692"/>
    </source>
</evidence>
<feature type="non-terminal residue" evidence="7">
    <location>
        <position position="1"/>
    </location>
</feature>
<feature type="compositionally biased region" description="Basic and acidic residues" evidence="5">
    <location>
        <begin position="9"/>
        <end position="21"/>
    </location>
</feature>
<dbReference type="STRING" id="104452.A0A0L7KX03"/>
<dbReference type="GO" id="GO:1990112">
    <property type="term" value="C:RQC complex"/>
    <property type="evidence" value="ECO:0007669"/>
    <property type="project" value="TreeGrafter"/>
</dbReference>
<proteinExistence type="predicted"/>
<dbReference type="PANTHER" id="PTHR22684">
    <property type="entry name" value="NULP1-RELATED"/>
    <property type="match status" value="1"/>
</dbReference>
<keyword evidence="3 6" id="KW-1133">Transmembrane helix</keyword>
<dbReference type="InterPro" id="IPR000109">
    <property type="entry name" value="POT_fam"/>
</dbReference>
<dbReference type="InterPro" id="IPR036259">
    <property type="entry name" value="MFS_trans_sf"/>
</dbReference>
<feature type="non-terminal residue" evidence="7">
    <location>
        <position position="375"/>
    </location>
</feature>
<dbReference type="InterPro" id="IPR006994">
    <property type="entry name" value="TCF25/Rqc1"/>
</dbReference>
<evidence type="ECO:0000256" key="4">
    <source>
        <dbReference type="ARBA" id="ARBA00023136"/>
    </source>
</evidence>
<comment type="subcellular location">
    <subcellularLocation>
        <location evidence="1">Membrane</location>
        <topology evidence="1">Multi-pass membrane protein</topology>
    </subcellularLocation>
</comment>
<evidence type="ECO:0000256" key="6">
    <source>
        <dbReference type="SAM" id="Phobius"/>
    </source>
</evidence>
<accession>A0A0L7KX03</accession>
<dbReference type="PANTHER" id="PTHR22684:SF0">
    <property type="entry name" value="RIBOSOME QUALITY CONTROL COMPLEX SUBUNIT TCF25"/>
    <property type="match status" value="1"/>
</dbReference>
<dbReference type="EMBL" id="JTDY01004779">
    <property type="protein sequence ID" value="KOB67772.1"/>
    <property type="molecule type" value="Genomic_DNA"/>
</dbReference>
<dbReference type="Pfam" id="PF04910">
    <property type="entry name" value="Tcf25"/>
    <property type="match status" value="1"/>
</dbReference>
<dbReference type="GO" id="GO:0016020">
    <property type="term" value="C:membrane"/>
    <property type="evidence" value="ECO:0007669"/>
    <property type="project" value="UniProtKB-SubCell"/>
</dbReference>
<dbReference type="Proteomes" id="UP000037510">
    <property type="component" value="Unassembled WGS sequence"/>
</dbReference>
<dbReference type="GO" id="GO:0022857">
    <property type="term" value="F:transmembrane transporter activity"/>
    <property type="evidence" value="ECO:0007669"/>
    <property type="project" value="InterPro"/>
</dbReference>
<organism evidence="7 8">
    <name type="scientific">Operophtera brumata</name>
    <name type="common">Winter moth</name>
    <name type="synonym">Phalaena brumata</name>
    <dbReference type="NCBI Taxonomy" id="104452"/>
    <lineage>
        <taxon>Eukaryota</taxon>
        <taxon>Metazoa</taxon>
        <taxon>Ecdysozoa</taxon>
        <taxon>Arthropoda</taxon>
        <taxon>Hexapoda</taxon>
        <taxon>Insecta</taxon>
        <taxon>Pterygota</taxon>
        <taxon>Neoptera</taxon>
        <taxon>Endopterygota</taxon>
        <taxon>Lepidoptera</taxon>
        <taxon>Glossata</taxon>
        <taxon>Ditrysia</taxon>
        <taxon>Geometroidea</taxon>
        <taxon>Geometridae</taxon>
        <taxon>Larentiinae</taxon>
        <taxon>Operophtera</taxon>
    </lineage>
</organism>
<gene>
    <name evidence="7" type="ORF">OBRU01_20223</name>
</gene>
<evidence type="ECO:0000256" key="3">
    <source>
        <dbReference type="ARBA" id="ARBA00022989"/>
    </source>
</evidence>
<keyword evidence="4 6" id="KW-0472">Membrane</keyword>
<feature type="compositionally biased region" description="Acidic residues" evidence="5">
    <location>
        <begin position="22"/>
        <end position="31"/>
    </location>
</feature>
<sequence>MSSRQIRRLMAEREQRQRELKTEEEEEEEKVNEEPAATFSPYVVHTNLAFDGLEVSSSSECELSVQSGHQDELDVPDEDKYGAKKKTSSNTKNNKKKKPCYRTALELGKLLLNLDPSDPLAVIFIIDTLAIRAREYQWLLDLIEYWRETRQANSLFHMRYSRALAMFQLARKNKDYDGIESASRVLTKAIKYFPPVAAMMMDSNKKTKYVLCKMTRNHPTSIFCIIATEFCERFSFCGLRKNQHLQGFFSTFYCTVNLGGLMGMIITPALRRSVMCFGDDTCYALGFGFPAVLVPSNYVRTHDTRKKRVLRRILDNRTAARRVSEPSRAFHLLTLHRRRHHLLRFKHQQAYGTLKCRHSQCKPGNEPIWTAFDWY</sequence>
<feature type="region of interest" description="Disordered" evidence="5">
    <location>
        <begin position="1"/>
        <end position="38"/>
    </location>
</feature>
<feature type="compositionally biased region" description="Basic residues" evidence="5">
    <location>
        <begin position="83"/>
        <end position="97"/>
    </location>
</feature>
<name>A0A0L7KX03_OPEBR</name>
<feature type="transmembrane region" description="Helical" evidence="6">
    <location>
        <begin position="282"/>
        <end position="299"/>
    </location>
</feature>
<keyword evidence="2 6" id="KW-0812">Transmembrane</keyword>
<dbReference type="Pfam" id="PF00854">
    <property type="entry name" value="PTR2"/>
    <property type="match status" value="1"/>
</dbReference>
<keyword evidence="8" id="KW-1185">Reference proteome</keyword>